<gene>
    <name evidence="2" type="ORF">BBD32_02800</name>
</gene>
<protein>
    <submittedName>
        <fullName evidence="2">Uncharacterized protein</fullName>
    </submittedName>
</protein>
<dbReference type="RefSeq" id="WP_078395180.1">
    <property type="nucleotide sequence ID" value="NZ_CP016374.1"/>
</dbReference>
<feature type="compositionally biased region" description="Polar residues" evidence="1">
    <location>
        <begin position="53"/>
        <end position="65"/>
    </location>
</feature>
<evidence type="ECO:0000313" key="3">
    <source>
        <dbReference type="Proteomes" id="UP000190848"/>
    </source>
</evidence>
<reference evidence="2 3" key="1">
    <citation type="submission" date="2016-07" db="EMBL/GenBank/DDBJ databases">
        <title>Revisiting the taxonomy of the Elizabethkingia Genus using Whole-Genome Sequencing, Optical Mapping, and MALDI-TOF, along with proposal of three novel Elizabethkingia species: Elizabethkingia bruuniana sp. nov., Elizabethkingia ursingii sp. nov., and Elizabethkingia occulta sp. nov.</title>
        <authorList>
            <person name="Nicholson A.C."/>
        </authorList>
    </citation>
    <scope>NUCLEOTIDE SEQUENCE [LARGE SCALE GENOMIC DNA]</scope>
    <source>
        <strain evidence="2 3">F3201</strain>
    </source>
</reference>
<dbReference type="AlphaFoldDB" id="A0AAU8UVT8"/>
<name>A0AAU8UVT8_9FLAO</name>
<proteinExistence type="predicted"/>
<dbReference type="Proteomes" id="UP000190848">
    <property type="component" value="Chromosome"/>
</dbReference>
<organism evidence="2 3">
    <name type="scientific">Elizabethkingia anophelis</name>
    <dbReference type="NCBI Taxonomy" id="1117645"/>
    <lineage>
        <taxon>Bacteria</taxon>
        <taxon>Pseudomonadati</taxon>
        <taxon>Bacteroidota</taxon>
        <taxon>Flavobacteriia</taxon>
        <taxon>Flavobacteriales</taxon>
        <taxon>Weeksellaceae</taxon>
        <taxon>Elizabethkingia</taxon>
    </lineage>
</organism>
<evidence type="ECO:0000313" key="2">
    <source>
        <dbReference type="EMBL" id="AQX00469.1"/>
    </source>
</evidence>
<accession>A0AAU8UVT8</accession>
<dbReference type="EMBL" id="CP016374">
    <property type="protein sequence ID" value="AQX00469.1"/>
    <property type="molecule type" value="Genomic_DNA"/>
</dbReference>
<sequence length="65" mass="7381">MKVKRGWLFKEGSMFYLMEGKRMIPFSGTFNEAVAWGNGANISPKPNKKDKNIGNNTNTHTQTLF</sequence>
<feature type="region of interest" description="Disordered" evidence="1">
    <location>
        <begin position="39"/>
        <end position="65"/>
    </location>
</feature>
<evidence type="ECO:0000256" key="1">
    <source>
        <dbReference type="SAM" id="MobiDB-lite"/>
    </source>
</evidence>